<dbReference type="InterPro" id="IPR035979">
    <property type="entry name" value="RBD_domain_sf"/>
</dbReference>
<dbReference type="GO" id="GO:0005730">
    <property type="term" value="C:nucleolus"/>
    <property type="evidence" value="ECO:0007669"/>
    <property type="project" value="UniProtKB-SubCell"/>
</dbReference>
<evidence type="ECO:0000256" key="3">
    <source>
        <dbReference type="ARBA" id="ARBA00023242"/>
    </source>
</evidence>
<dbReference type="GO" id="GO:0003723">
    <property type="term" value="F:RNA binding"/>
    <property type="evidence" value="ECO:0007669"/>
    <property type="project" value="UniProtKB-UniRule"/>
</dbReference>
<proteinExistence type="predicted"/>
<sequence length="605" mass="66894">MEMDQVDDKVTKSRLRIFVGGLGVSVTADDLRRLFVSMGVVDEMDIIRTKGRSFAYVDFTSDPKSLSKLFSTYNGCLWKGGKLRLEKAKEHYLVRMKREWAEDAELSSRNPCVDDDKHMSAAEPSKSISSEEKQIHIFFPRLRKLKALPLSGTGKHKYSFQHVQVSGLPRHFCDCEEHSGPLDSGSRKLASDVKADSGGMNDEEINIMNSVMNKLFEREMVSGTVSGENKEVSIRPFDETEEASATDEDDLVINMTQKNRISLKTSQKYEKILGKKDIQDSRFNATGTSDGEPTKNTLKMQNKKIHRKSLLNLENNKTIMPSIPEGERNMQTHPEELGNSGAQPAKLGPAINQSTTKVSWSQKSSWRELVGDRENSTFNASYLIQGSASMKEEQQRANDPATPKSTVNGKQKTKKHGNLGGKLIKTDEVKGVVEAQPTNISVASNQSGRGASWLQDRSWIQLVSDHDNSFSISQILPGSAFQKPVELEPNNVEYVDLSSNDSKHCNVVNQDGSESTRDGSILGRGNHGVLPRGSPNGMQQAVSGNCIGSGPMIEKRCDTVPNKTSALSVKTGETCAFMRSSASLKEWAKTKAALSRSLKRKRSEK</sequence>
<comment type="caution">
    <text evidence="7">The sequence shown here is derived from an EMBL/GenBank/DDBJ whole genome shotgun (WGS) entry which is preliminary data.</text>
</comment>
<evidence type="ECO:0000256" key="4">
    <source>
        <dbReference type="PROSITE-ProRule" id="PRU00176"/>
    </source>
</evidence>
<feature type="domain" description="RRM" evidence="6">
    <location>
        <begin position="15"/>
        <end position="90"/>
    </location>
</feature>
<dbReference type="Gene3D" id="3.30.70.330">
    <property type="match status" value="1"/>
</dbReference>
<dbReference type="AlphaFoldDB" id="A0AAD7L019"/>
<comment type="subcellular location">
    <subcellularLocation>
        <location evidence="1">Nucleus</location>
        <location evidence="1">Nucleolus</location>
    </subcellularLocation>
</comment>
<dbReference type="CDD" id="cd12226">
    <property type="entry name" value="RRM_NOL8"/>
    <property type="match status" value="1"/>
</dbReference>
<gene>
    <name evidence="7" type="ORF">O6P43_029392</name>
</gene>
<evidence type="ECO:0000313" key="7">
    <source>
        <dbReference type="EMBL" id="KAJ7948993.1"/>
    </source>
</evidence>
<dbReference type="EMBL" id="JARAOO010000012">
    <property type="protein sequence ID" value="KAJ7948993.1"/>
    <property type="molecule type" value="Genomic_DNA"/>
</dbReference>
<feature type="region of interest" description="Disordered" evidence="5">
    <location>
        <begin position="388"/>
        <end position="419"/>
    </location>
</feature>
<dbReference type="KEGG" id="qsa:O6P43_029392"/>
<evidence type="ECO:0000256" key="5">
    <source>
        <dbReference type="SAM" id="MobiDB-lite"/>
    </source>
</evidence>
<keyword evidence="2 4" id="KW-0694">RNA-binding</keyword>
<dbReference type="PANTHER" id="PTHR23099:SF0">
    <property type="entry name" value="GERM CELL NUCLEAR ACIDIC PROTEIN"/>
    <property type="match status" value="1"/>
</dbReference>
<dbReference type="InterPro" id="IPR012677">
    <property type="entry name" value="Nucleotide-bd_a/b_plait_sf"/>
</dbReference>
<dbReference type="PROSITE" id="PS50102">
    <property type="entry name" value="RRM"/>
    <property type="match status" value="1"/>
</dbReference>
<feature type="region of interest" description="Disordered" evidence="5">
    <location>
        <begin position="179"/>
        <end position="201"/>
    </location>
</feature>
<dbReference type="InterPro" id="IPR034138">
    <property type="entry name" value="NOP8_RRM"/>
</dbReference>
<evidence type="ECO:0000313" key="8">
    <source>
        <dbReference type="Proteomes" id="UP001163823"/>
    </source>
</evidence>
<name>A0AAD7L019_QUISA</name>
<dbReference type="Pfam" id="PF00076">
    <property type="entry name" value="RRM_1"/>
    <property type="match status" value="1"/>
</dbReference>
<accession>A0AAD7L019</accession>
<dbReference type="InterPro" id="IPR000504">
    <property type="entry name" value="RRM_dom"/>
</dbReference>
<evidence type="ECO:0000256" key="1">
    <source>
        <dbReference type="ARBA" id="ARBA00004604"/>
    </source>
</evidence>
<dbReference type="SUPFAM" id="SSF54928">
    <property type="entry name" value="RNA-binding domain, RBD"/>
    <property type="match status" value="1"/>
</dbReference>
<reference evidence="7" key="1">
    <citation type="journal article" date="2023" name="Science">
        <title>Elucidation of the pathway for biosynthesis of saponin adjuvants from the soapbark tree.</title>
        <authorList>
            <person name="Reed J."/>
            <person name="Orme A."/>
            <person name="El-Demerdash A."/>
            <person name="Owen C."/>
            <person name="Martin L.B.B."/>
            <person name="Misra R.C."/>
            <person name="Kikuchi S."/>
            <person name="Rejzek M."/>
            <person name="Martin A.C."/>
            <person name="Harkess A."/>
            <person name="Leebens-Mack J."/>
            <person name="Louveau T."/>
            <person name="Stephenson M.J."/>
            <person name="Osbourn A."/>
        </authorList>
    </citation>
    <scope>NUCLEOTIDE SEQUENCE</scope>
    <source>
        <strain evidence="7">S10</strain>
    </source>
</reference>
<dbReference type="Proteomes" id="UP001163823">
    <property type="component" value="Chromosome 12"/>
</dbReference>
<evidence type="ECO:0000256" key="2">
    <source>
        <dbReference type="ARBA" id="ARBA00022884"/>
    </source>
</evidence>
<dbReference type="PANTHER" id="PTHR23099">
    <property type="entry name" value="TRANSCRIPTIONAL REGULATOR"/>
    <property type="match status" value="1"/>
</dbReference>
<keyword evidence="8" id="KW-1185">Reference proteome</keyword>
<keyword evidence="3" id="KW-0539">Nucleus</keyword>
<protein>
    <submittedName>
        <fullName evidence="7">Nucleolar protein 8</fullName>
    </submittedName>
</protein>
<dbReference type="SMART" id="SM00360">
    <property type="entry name" value="RRM"/>
    <property type="match status" value="1"/>
</dbReference>
<feature type="compositionally biased region" description="Basic and acidic residues" evidence="5">
    <location>
        <begin position="179"/>
        <end position="195"/>
    </location>
</feature>
<organism evidence="7 8">
    <name type="scientific">Quillaja saponaria</name>
    <name type="common">Soap bark tree</name>
    <dbReference type="NCBI Taxonomy" id="32244"/>
    <lineage>
        <taxon>Eukaryota</taxon>
        <taxon>Viridiplantae</taxon>
        <taxon>Streptophyta</taxon>
        <taxon>Embryophyta</taxon>
        <taxon>Tracheophyta</taxon>
        <taxon>Spermatophyta</taxon>
        <taxon>Magnoliopsida</taxon>
        <taxon>eudicotyledons</taxon>
        <taxon>Gunneridae</taxon>
        <taxon>Pentapetalae</taxon>
        <taxon>rosids</taxon>
        <taxon>fabids</taxon>
        <taxon>Fabales</taxon>
        <taxon>Quillajaceae</taxon>
        <taxon>Quillaja</taxon>
    </lineage>
</organism>
<evidence type="ECO:0000259" key="6">
    <source>
        <dbReference type="PROSITE" id="PS50102"/>
    </source>
</evidence>